<dbReference type="InterPro" id="IPR013083">
    <property type="entry name" value="Znf_RING/FYVE/PHD"/>
</dbReference>
<dbReference type="SMART" id="SM00504">
    <property type="entry name" value="Ubox"/>
    <property type="match status" value="1"/>
</dbReference>
<dbReference type="Gene3D" id="3.30.200.20">
    <property type="entry name" value="Phosphorylase Kinase, domain 1"/>
    <property type="match status" value="1"/>
</dbReference>
<evidence type="ECO:0000313" key="11">
    <source>
        <dbReference type="Proteomes" id="UP000007305"/>
    </source>
</evidence>
<dbReference type="GO" id="GO:0061630">
    <property type="term" value="F:ubiquitin protein ligase activity"/>
    <property type="evidence" value="ECO:0007669"/>
    <property type="project" value="UniProtKB-EC"/>
</dbReference>
<evidence type="ECO:0000313" key="10">
    <source>
        <dbReference type="EnsemblPlants" id="Zm00001eb082370_P001"/>
    </source>
</evidence>
<keyword evidence="6" id="KW-0175">Coiled coil</keyword>
<dbReference type="PANTHER" id="PTHR45647">
    <property type="entry name" value="OS02G0152300 PROTEIN"/>
    <property type="match status" value="1"/>
</dbReference>
<dbReference type="OrthoDB" id="4062651at2759"/>
<dbReference type="InterPro" id="IPR051348">
    <property type="entry name" value="U-box_ubiquitin_ligases"/>
</dbReference>
<dbReference type="KEGG" id="zma:103646429"/>
<evidence type="ECO:0000259" key="8">
    <source>
        <dbReference type="PROSITE" id="PS51698"/>
    </source>
</evidence>
<comment type="catalytic activity">
    <reaction evidence="1">
        <text>S-ubiquitinyl-[E2 ubiquitin-conjugating enzyme]-L-cysteine + [acceptor protein]-L-lysine = [E2 ubiquitin-conjugating enzyme]-L-cysteine + N(6)-ubiquitinyl-[acceptor protein]-L-lysine.</text>
        <dbReference type="EC" id="2.3.2.27"/>
    </reaction>
</comment>
<evidence type="ECO:0000313" key="9">
    <source>
        <dbReference type="EMBL" id="ONM17287.1"/>
    </source>
</evidence>
<keyword evidence="5" id="KW-0833">Ubl conjugation pathway</keyword>
<dbReference type="Pfam" id="PF04564">
    <property type="entry name" value="U-box"/>
    <property type="match status" value="1"/>
</dbReference>
<dbReference type="SUPFAM" id="SSF57850">
    <property type="entry name" value="RING/U-box"/>
    <property type="match status" value="1"/>
</dbReference>
<feature type="domain" description="U-box" evidence="8">
    <location>
        <begin position="751"/>
        <end position="827"/>
    </location>
</feature>
<name>A0A1D6EA83_MAIZE</name>
<dbReference type="Gene3D" id="3.30.40.10">
    <property type="entry name" value="Zinc/RING finger domain, C3HC4 (zinc finger)"/>
    <property type="match status" value="1"/>
</dbReference>
<evidence type="ECO:0000259" key="7">
    <source>
        <dbReference type="PROSITE" id="PS50011"/>
    </source>
</evidence>
<feature type="coiled-coil region" evidence="6">
    <location>
        <begin position="401"/>
        <end position="431"/>
    </location>
</feature>
<keyword evidence="4" id="KW-0808">Transferase</keyword>
<evidence type="ECO:0000256" key="6">
    <source>
        <dbReference type="SAM" id="Coils"/>
    </source>
</evidence>
<dbReference type="UniPathway" id="UPA00143"/>
<dbReference type="Pfam" id="PF07714">
    <property type="entry name" value="PK_Tyr_Ser-Thr"/>
    <property type="match status" value="1"/>
</dbReference>
<evidence type="ECO:0000256" key="2">
    <source>
        <dbReference type="ARBA" id="ARBA00004906"/>
    </source>
</evidence>
<evidence type="ECO:0000256" key="5">
    <source>
        <dbReference type="ARBA" id="ARBA00022786"/>
    </source>
</evidence>
<evidence type="ECO:0000256" key="1">
    <source>
        <dbReference type="ARBA" id="ARBA00000900"/>
    </source>
</evidence>
<dbReference type="EnsemblPlants" id="Zm00001eb082370_T001">
    <property type="protein sequence ID" value="Zm00001eb082370_P001"/>
    <property type="gene ID" value="Zm00001eb082370"/>
</dbReference>
<feature type="domain" description="Protein kinase" evidence="7">
    <location>
        <begin position="476"/>
        <end position="747"/>
    </location>
</feature>
<dbReference type="GO" id="GO:0005524">
    <property type="term" value="F:ATP binding"/>
    <property type="evidence" value="ECO:0007669"/>
    <property type="project" value="InterPro"/>
</dbReference>
<dbReference type="GeneID" id="103646429"/>
<gene>
    <name evidence="10" type="primary">LOC103646429</name>
    <name evidence="9" type="ORF">ZEAMMB73_Zm00001d003621</name>
</gene>
<dbReference type="ExpressionAtlas" id="A0A1D6EA83">
    <property type="expression patterns" value="baseline and differential"/>
</dbReference>
<reference evidence="10" key="2">
    <citation type="submission" date="2019-07" db="EMBL/GenBank/DDBJ databases">
        <authorList>
            <person name="Seetharam A."/>
            <person name="Woodhouse M."/>
            <person name="Cannon E."/>
        </authorList>
    </citation>
    <scope>NUCLEOTIDE SEQUENCE [LARGE SCALE GENOMIC DNA]</scope>
    <source>
        <strain evidence="10">cv. B73</strain>
    </source>
</reference>
<dbReference type="PROSITE" id="PS50011">
    <property type="entry name" value="PROTEIN_KINASE_DOM"/>
    <property type="match status" value="1"/>
</dbReference>
<accession>A0A1D6EA83</accession>
<dbReference type="PROSITE" id="PS51698">
    <property type="entry name" value="U_BOX"/>
    <property type="match status" value="1"/>
</dbReference>
<dbReference type="InterPro" id="IPR001245">
    <property type="entry name" value="Ser-Thr/Tyr_kinase_cat_dom"/>
</dbReference>
<reference evidence="9 11" key="1">
    <citation type="submission" date="2015-12" db="EMBL/GenBank/DDBJ databases">
        <title>Update maize B73 reference genome by single molecule sequencing technologies.</title>
        <authorList>
            <consortium name="Maize Genome Sequencing Project"/>
            <person name="Ware D."/>
        </authorList>
    </citation>
    <scope>NUCLEOTIDE SEQUENCE [LARGE SCALE GENOMIC DNA]</scope>
    <source>
        <strain evidence="11">cv. B73</strain>
        <tissue evidence="9">Seedling</tissue>
    </source>
</reference>
<dbReference type="Gene3D" id="1.10.510.10">
    <property type="entry name" value="Transferase(Phosphotransferase) domain 1"/>
    <property type="match status" value="1"/>
</dbReference>
<dbReference type="CDD" id="cd01989">
    <property type="entry name" value="USP_STK_Ubox_N"/>
    <property type="match status" value="1"/>
</dbReference>
<dbReference type="GO" id="GO:0004672">
    <property type="term" value="F:protein kinase activity"/>
    <property type="evidence" value="ECO:0007669"/>
    <property type="project" value="InterPro"/>
</dbReference>
<dbReference type="EC" id="2.3.2.27" evidence="3"/>
<comment type="pathway">
    <text evidence="2">Protein modification; protein ubiquitination.</text>
</comment>
<protein>
    <recommendedName>
        <fullName evidence="3">RING-type E3 ubiquitin transferase</fullName>
        <ecNumber evidence="3">2.3.2.27</ecNumber>
    </recommendedName>
</protein>
<dbReference type="EMBL" id="CM007648">
    <property type="protein sequence ID" value="ONM17287.1"/>
    <property type="molecule type" value="Genomic_DNA"/>
</dbReference>
<reference evidence="10" key="3">
    <citation type="submission" date="2021-05" db="UniProtKB">
        <authorList>
            <consortium name="EnsemblPlants"/>
        </authorList>
    </citation>
    <scope>IDENTIFICATION</scope>
    <source>
        <strain evidence="10">cv. B73</strain>
    </source>
</reference>
<dbReference type="InterPro" id="IPR000719">
    <property type="entry name" value="Prot_kinase_dom"/>
</dbReference>
<evidence type="ECO:0000256" key="3">
    <source>
        <dbReference type="ARBA" id="ARBA00012483"/>
    </source>
</evidence>
<keyword evidence="11" id="KW-1185">Reference proteome</keyword>
<dbReference type="InterPro" id="IPR014729">
    <property type="entry name" value="Rossmann-like_a/b/a_fold"/>
</dbReference>
<organism evidence="9">
    <name type="scientific">Zea mays</name>
    <name type="common">Maize</name>
    <dbReference type="NCBI Taxonomy" id="4577"/>
    <lineage>
        <taxon>Eukaryota</taxon>
        <taxon>Viridiplantae</taxon>
        <taxon>Streptophyta</taxon>
        <taxon>Embryophyta</taxon>
        <taxon>Tracheophyta</taxon>
        <taxon>Spermatophyta</taxon>
        <taxon>Magnoliopsida</taxon>
        <taxon>Liliopsida</taxon>
        <taxon>Poales</taxon>
        <taxon>Poaceae</taxon>
        <taxon>PACMAD clade</taxon>
        <taxon>Panicoideae</taxon>
        <taxon>Andropogonodae</taxon>
        <taxon>Andropogoneae</taxon>
        <taxon>Tripsacinae</taxon>
        <taxon>Zea</taxon>
    </lineage>
</organism>
<sequence length="827" mass="93815">MEILSPSPPPSHCPLLRCGGHWEQHHGETWVHVAVGRSPEKTLSLLRWALRRFGCSRIVLLHVHHPSPLIPTLLGKIPAVQATEEVVLSHRKSEKEEMNKILLTYLAFCHRAKVQARLLVTENGQIHDGILSLVDHHRITKLVMGSTPDNCFKLKYGKESLMASSAPAFCQIWFVWRGRHIWTREASAATDNATPVQYQYDVMTTKRIRFSSYTDNTGAILDEGYPAHEALTTVDLNQGVVSDCGQSNDYEAFGEHEVNHLRGMSISDWQDDTEPELNSTFWSRSSIHADTLQLDPKEVLANVKQLMMEADRSRKEAFSELMKRKETESKAASAFAKTKDSDSAKKHEIEMREELEVVLVDTRKQHEDLIKNKERAVSVLDSSTRRSAILDAHAEKIKLQIDEFSAELEVIQSSIETLRQKKLKMQRLESKHIDLDKGCTYSHATLSNCASNAFGDDLYGFREFTVLDMQSATCKFSESFRMWSQGRGCVYKGEIMNRTVMIYKLHCHSIESVRQFQQEVYILSNVRHPHLVTLVGACPEALCLVYEYLPNGSLHDRLFSRRSSRHLPWRIRARIVAEISDALLFLHSCKPQTIVHGNLKLENILLDTECHCKIADFGISRLFTGDVKDYPSGGSEPPEGSFPYADPEYMRSKVLTPKSDVYCFGTVILQLLTGRQEPARRLAGEVRCAMACGKLSSILDPAAGHWPMEVAGRLAELGLRCSEDRSRDRPDLTAETVRELEQLHLTREEEQAPSSFLCPIMQEIMHDPQVCAADGVTYEGRAIRERMELETGQGTAPLNNLKLEHLSLTPNHALRFAIQDWLRRSRR</sequence>
<dbReference type="AlphaFoldDB" id="A0A1D6EA83"/>
<dbReference type="InterPro" id="IPR011009">
    <property type="entry name" value="Kinase-like_dom_sf"/>
</dbReference>
<dbReference type="RefSeq" id="XP_008669386.1">
    <property type="nucleotide sequence ID" value="XM_008671164.3"/>
</dbReference>
<dbReference type="SUPFAM" id="SSF56112">
    <property type="entry name" value="Protein kinase-like (PK-like)"/>
    <property type="match status" value="1"/>
</dbReference>
<dbReference type="Proteomes" id="UP000007305">
    <property type="component" value="Chromosome 2"/>
</dbReference>
<dbReference type="SUPFAM" id="SSF52402">
    <property type="entry name" value="Adenine nucleotide alpha hydrolases-like"/>
    <property type="match status" value="1"/>
</dbReference>
<dbReference type="eggNOG" id="ENOG502QVJF">
    <property type="taxonomic scope" value="Eukaryota"/>
</dbReference>
<dbReference type="PANTHER" id="PTHR45647:SF43">
    <property type="entry name" value="OS10G0100500 PROTEIN"/>
    <property type="match status" value="1"/>
</dbReference>
<dbReference type="CDD" id="cd16655">
    <property type="entry name" value="RING-Ubox_WDSUB1-like"/>
    <property type="match status" value="1"/>
</dbReference>
<dbReference type="InterPro" id="IPR003613">
    <property type="entry name" value="Ubox_domain"/>
</dbReference>
<evidence type="ECO:0000256" key="4">
    <source>
        <dbReference type="ARBA" id="ARBA00022679"/>
    </source>
</evidence>
<dbReference type="Gramene" id="Zm00001eb082370_T001">
    <property type="protein sequence ID" value="Zm00001eb082370_P001"/>
    <property type="gene ID" value="Zm00001eb082370"/>
</dbReference>
<proteinExistence type="predicted"/>
<dbReference type="Gene3D" id="3.40.50.620">
    <property type="entry name" value="HUPs"/>
    <property type="match status" value="1"/>
</dbReference>
<dbReference type="PaxDb" id="4577-GRMZM2G018059_P01"/>
<dbReference type="GO" id="GO:0016567">
    <property type="term" value="P:protein ubiquitination"/>
    <property type="evidence" value="ECO:0007669"/>
    <property type="project" value="UniProtKB-UniPathway"/>
</dbReference>